<gene>
    <name evidence="1" type="ORF">ANANG_G00111030</name>
</gene>
<evidence type="ECO:0000313" key="2">
    <source>
        <dbReference type="Proteomes" id="UP001044222"/>
    </source>
</evidence>
<accession>A0A9D3S208</accession>
<comment type="caution">
    <text evidence="1">The sequence shown here is derived from an EMBL/GenBank/DDBJ whole genome shotgun (WGS) entry which is preliminary data.</text>
</comment>
<reference evidence="1" key="1">
    <citation type="submission" date="2021-01" db="EMBL/GenBank/DDBJ databases">
        <title>A chromosome-scale assembly of European eel, Anguilla anguilla.</title>
        <authorList>
            <person name="Henkel C."/>
            <person name="Jong-Raadsen S.A."/>
            <person name="Dufour S."/>
            <person name="Weltzien F.-A."/>
            <person name="Palstra A.P."/>
            <person name="Pelster B."/>
            <person name="Spaink H.P."/>
            <person name="Van Den Thillart G.E."/>
            <person name="Jansen H."/>
            <person name="Zahm M."/>
            <person name="Klopp C."/>
            <person name="Cedric C."/>
            <person name="Louis A."/>
            <person name="Berthelot C."/>
            <person name="Parey E."/>
            <person name="Roest Crollius H."/>
            <person name="Montfort J."/>
            <person name="Robinson-Rechavi M."/>
            <person name="Bucao C."/>
            <person name="Bouchez O."/>
            <person name="Gislard M."/>
            <person name="Lluch J."/>
            <person name="Milhes M."/>
            <person name="Lampietro C."/>
            <person name="Lopez Roques C."/>
            <person name="Donnadieu C."/>
            <person name="Braasch I."/>
            <person name="Desvignes T."/>
            <person name="Postlethwait J."/>
            <person name="Bobe J."/>
            <person name="Guiguen Y."/>
            <person name="Dirks R."/>
        </authorList>
    </citation>
    <scope>NUCLEOTIDE SEQUENCE</scope>
    <source>
        <strain evidence="1">Tag_6206</strain>
        <tissue evidence="1">Liver</tissue>
    </source>
</reference>
<name>A0A9D3S208_ANGAN</name>
<evidence type="ECO:0000313" key="1">
    <source>
        <dbReference type="EMBL" id="KAG5849491.1"/>
    </source>
</evidence>
<dbReference type="Proteomes" id="UP001044222">
    <property type="component" value="Unassembled WGS sequence"/>
</dbReference>
<dbReference type="EMBL" id="JAFIRN010000005">
    <property type="protein sequence ID" value="KAG5849491.1"/>
    <property type="molecule type" value="Genomic_DNA"/>
</dbReference>
<proteinExistence type="predicted"/>
<dbReference type="AlphaFoldDB" id="A0A9D3S208"/>
<organism evidence="1 2">
    <name type="scientific">Anguilla anguilla</name>
    <name type="common">European freshwater eel</name>
    <name type="synonym">Muraena anguilla</name>
    <dbReference type="NCBI Taxonomy" id="7936"/>
    <lineage>
        <taxon>Eukaryota</taxon>
        <taxon>Metazoa</taxon>
        <taxon>Chordata</taxon>
        <taxon>Craniata</taxon>
        <taxon>Vertebrata</taxon>
        <taxon>Euteleostomi</taxon>
        <taxon>Actinopterygii</taxon>
        <taxon>Neopterygii</taxon>
        <taxon>Teleostei</taxon>
        <taxon>Anguilliformes</taxon>
        <taxon>Anguillidae</taxon>
        <taxon>Anguilla</taxon>
    </lineage>
</organism>
<keyword evidence="2" id="KW-1185">Reference proteome</keyword>
<sequence>MASPESGEWMGLLASLDPPVPKETKVKRVLMVSPDPRDHKEVLLAHLDQMVSQGYGGRKGTLVREEKRGSGDLKVKRVIRASLVWTGWTPRANWVQMVCRCQAVGRSDHS</sequence>
<protein>
    <submittedName>
        <fullName evidence="1">Uncharacterized protein</fullName>
    </submittedName>
</protein>